<evidence type="ECO:0000313" key="1">
    <source>
        <dbReference type="EMBL" id="MFB4196326.1"/>
    </source>
</evidence>
<dbReference type="RefSeq" id="WP_375064238.1">
    <property type="nucleotide sequence ID" value="NZ_JBHGBT010000017.1"/>
</dbReference>
<reference evidence="1 2" key="1">
    <citation type="submission" date="2024-09" db="EMBL/GenBank/DDBJ databases">
        <title>Draft genome sequence of multifaceted antimicrobials producing Streptomyces sp. strain FH1.</title>
        <authorList>
            <person name="Hassan F."/>
            <person name="Ali H."/>
            <person name="Hassan N."/>
            <person name="Nawaz A."/>
        </authorList>
    </citation>
    <scope>NUCLEOTIDE SEQUENCE [LARGE SCALE GENOMIC DNA]</scope>
    <source>
        <strain evidence="1 2">FH1</strain>
    </source>
</reference>
<keyword evidence="2" id="KW-1185">Reference proteome</keyword>
<organism evidence="1 2">
    <name type="scientific">Streptomyces carpaticus</name>
    <dbReference type="NCBI Taxonomy" id="285558"/>
    <lineage>
        <taxon>Bacteria</taxon>
        <taxon>Bacillati</taxon>
        <taxon>Actinomycetota</taxon>
        <taxon>Actinomycetes</taxon>
        <taxon>Kitasatosporales</taxon>
        <taxon>Streptomycetaceae</taxon>
        <taxon>Streptomyces</taxon>
    </lineage>
</organism>
<name>A0ABV4ZQC5_9ACTN</name>
<gene>
    <name evidence="1" type="ORF">ACE11A_18455</name>
</gene>
<comment type="caution">
    <text evidence="1">The sequence shown here is derived from an EMBL/GenBank/DDBJ whole genome shotgun (WGS) entry which is preliminary data.</text>
</comment>
<proteinExistence type="predicted"/>
<protein>
    <submittedName>
        <fullName evidence="1">Uncharacterized protein</fullName>
    </submittedName>
</protein>
<dbReference type="EMBL" id="JBHGBT010000017">
    <property type="protein sequence ID" value="MFB4196326.1"/>
    <property type="molecule type" value="Genomic_DNA"/>
</dbReference>
<sequence length="48" mass="5356">MAFGQLCHLLTSIDAFSVDEKWADLLTDSLRHSKAAHQIRIATEQESA</sequence>
<evidence type="ECO:0000313" key="2">
    <source>
        <dbReference type="Proteomes" id="UP001577267"/>
    </source>
</evidence>
<accession>A0ABV4ZQC5</accession>
<dbReference type="Proteomes" id="UP001577267">
    <property type="component" value="Unassembled WGS sequence"/>
</dbReference>